<evidence type="ECO:0000259" key="3">
    <source>
        <dbReference type="Pfam" id="PF13505"/>
    </source>
</evidence>
<dbReference type="AlphaFoldDB" id="A0A850R101"/>
<dbReference type="InterPro" id="IPR011250">
    <property type="entry name" value="OMP/PagP_B-barrel"/>
</dbReference>
<gene>
    <name evidence="4" type="ORF">HWA77_13410</name>
</gene>
<evidence type="ECO:0000313" key="5">
    <source>
        <dbReference type="Proteomes" id="UP000533429"/>
    </source>
</evidence>
<dbReference type="Proteomes" id="UP000533429">
    <property type="component" value="Unassembled WGS sequence"/>
</dbReference>
<evidence type="ECO:0000313" key="4">
    <source>
        <dbReference type="EMBL" id="NVP01209.1"/>
    </source>
</evidence>
<dbReference type="InterPro" id="IPR027385">
    <property type="entry name" value="Beta-barrel_OMP"/>
</dbReference>
<feature type="domain" description="Outer membrane protein beta-barrel" evidence="3">
    <location>
        <begin position="16"/>
        <end position="202"/>
    </location>
</feature>
<keyword evidence="1 2" id="KW-0732">Signal</keyword>
<evidence type="ECO:0000256" key="2">
    <source>
        <dbReference type="SAM" id="SignalP"/>
    </source>
</evidence>
<dbReference type="EMBL" id="JABXOR010000831">
    <property type="protein sequence ID" value="NVP01209.1"/>
    <property type="molecule type" value="Genomic_DNA"/>
</dbReference>
<dbReference type="Pfam" id="PF13505">
    <property type="entry name" value="OMP_b-brl"/>
    <property type="match status" value="1"/>
</dbReference>
<dbReference type="RefSeq" id="WP_138241748.1">
    <property type="nucleotide sequence ID" value="NZ_JACFTX010000022.1"/>
</dbReference>
<organism evidence="4 5">
    <name type="scientific">Photobacterium damselae subsp. damselae</name>
    <name type="common">Listonella damsela</name>
    <dbReference type="NCBI Taxonomy" id="85581"/>
    <lineage>
        <taxon>Bacteria</taxon>
        <taxon>Pseudomonadati</taxon>
        <taxon>Pseudomonadota</taxon>
        <taxon>Gammaproteobacteria</taxon>
        <taxon>Vibrionales</taxon>
        <taxon>Vibrionaceae</taxon>
        <taxon>Photobacterium</taxon>
    </lineage>
</organism>
<evidence type="ECO:0000256" key="1">
    <source>
        <dbReference type="ARBA" id="ARBA00022729"/>
    </source>
</evidence>
<feature type="signal peptide" evidence="2">
    <location>
        <begin position="1"/>
        <end position="25"/>
    </location>
</feature>
<dbReference type="Gene3D" id="2.40.160.20">
    <property type="match status" value="1"/>
</dbReference>
<accession>A0A850R101</accession>
<feature type="chain" id="PRO_5032416045" evidence="2">
    <location>
        <begin position="26"/>
        <end position="202"/>
    </location>
</feature>
<comment type="caution">
    <text evidence="4">The sequence shown here is derived from an EMBL/GenBank/DDBJ whole genome shotgun (WGS) entry which is preliminary data.</text>
</comment>
<proteinExistence type="predicted"/>
<sequence>MMKSMKGLLIVAGVLSSLVCGNAMAKAGPYIGVNIGSGGMDTPDLKVDQTSSYELRGLAGGIDAGYLWQTQQVEYGVELGFDTYAKNKYRIGDAFHMDYKGYNLDLLGVAKYNFSSQWNVFGKAGLAYVNQKLTVDGLDLIGKNKNEIKPKVALGFGYDFTPELGMNAEYSHVFAGDANSLKSDGTKVASVDMLTLGVQYRF</sequence>
<reference evidence="4 5" key="1">
    <citation type="submission" date="2020-06" db="EMBL/GenBank/DDBJ databases">
        <title>Photobacterium damselae subsp. damselae comparative genomics.</title>
        <authorList>
            <person name="Osorio C.R."/>
        </authorList>
    </citation>
    <scope>NUCLEOTIDE SEQUENCE [LARGE SCALE GENOMIC DNA]</scope>
    <source>
        <strain evidence="4 5">TW250/03</strain>
    </source>
</reference>
<dbReference type="SUPFAM" id="SSF56925">
    <property type="entry name" value="OMPA-like"/>
    <property type="match status" value="1"/>
</dbReference>
<name>A0A850R101_PHODD</name>
<protein>
    <submittedName>
        <fullName evidence="4">Porin family protein</fullName>
    </submittedName>
</protein>